<dbReference type="Proteomes" id="UP000443353">
    <property type="component" value="Unassembled WGS sequence"/>
</dbReference>
<keyword evidence="3" id="KW-0804">Transcription</keyword>
<keyword evidence="1" id="KW-0805">Transcription regulation</keyword>
<dbReference type="Gene3D" id="1.10.10.10">
    <property type="entry name" value="Winged helix-like DNA-binding domain superfamily/Winged helix DNA-binding domain"/>
    <property type="match status" value="2"/>
</dbReference>
<gene>
    <name evidence="5" type="ORF">GPY61_12670</name>
</gene>
<dbReference type="SUPFAM" id="SSF46785">
    <property type="entry name" value="Winged helix' DNA-binding domain"/>
    <property type="match status" value="1"/>
</dbReference>
<dbReference type="AlphaFoldDB" id="A0A7X3K7E9"/>
<dbReference type="EMBL" id="WSES01000003">
    <property type="protein sequence ID" value="MVW60783.1"/>
    <property type="molecule type" value="Genomic_DNA"/>
</dbReference>
<organism evidence="5 6">
    <name type="scientific">Massilia cellulosiltytica</name>
    <dbReference type="NCBI Taxonomy" id="2683234"/>
    <lineage>
        <taxon>Bacteria</taxon>
        <taxon>Pseudomonadati</taxon>
        <taxon>Pseudomonadota</taxon>
        <taxon>Betaproteobacteria</taxon>
        <taxon>Burkholderiales</taxon>
        <taxon>Oxalobacteraceae</taxon>
        <taxon>Telluria group</taxon>
        <taxon>Massilia</taxon>
    </lineage>
</organism>
<comment type="caution">
    <text evidence="5">The sequence shown here is derived from an EMBL/GenBank/DDBJ whole genome shotgun (WGS) entry which is preliminary data.</text>
</comment>
<dbReference type="InterPro" id="IPR036388">
    <property type="entry name" value="WH-like_DNA-bd_sf"/>
</dbReference>
<evidence type="ECO:0000313" key="6">
    <source>
        <dbReference type="Proteomes" id="UP000443353"/>
    </source>
</evidence>
<dbReference type="InterPro" id="IPR036390">
    <property type="entry name" value="WH_DNA-bd_sf"/>
</dbReference>
<evidence type="ECO:0000259" key="4">
    <source>
        <dbReference type="SMART" id="SM00895"/>
    </source>
</evidence>
<name>A0A7X3K7E9_9BURK</name>
<dbReference type="PANTHER" id="PTHR43537:SF51">
    <property type="entry name" value="HTH-TYPE TRANSCRIPTIONAL REGULATOR LGOR-RELATED"/>
    <property type="match status" value="1"/>
</dbReference>
<evidence type="ECO:0000256" key="2">
    <source>
        <dbReference type="ARBA" id="ARBA00023125"/>
    </source>
</evidence>
<reference evidence="5 6" key="1">
    <citation type="submission" date="2019-12" db="EMBL/GenBank/DDBJ databases">
        <authorList>
            <person name="Li C."/>
            <person name="Zhao J."/>
        </authorList>
    </citation>
    <scope>NUCLEOTIDE SEQUENCE [LARGE SCALE GENOMIC DNA]</scope>
    <source>
        <strain evidence="5 6">NEAU-DD11</strain>
    </source>
</reference>
<dbReference type="Pfam" id="PF07729">
    <property type="entry name" value="FCD"/>
    <property type="match status" value="1"/>
</dbReference>
<dbReference type="SMART" id="SM00895">
    <property type="entry name" value="FCD"/>
    <property type="match status" value="1"/>
</dbReference>
<evidence type="ECO:0000313" key="5">
    <source>
        <dbReference type="EMBL" id="MVW60783.1"/>
    </source>
</evidence>
<dbReference type="SUPFAM" id="SSF48008">
    <property type="entry name" value="GntR ligand-binding domain-like"/>
    <property type="match status" value="1"/>
</dbReference>
<accession>A0A7X3K7E9</accession>
<dbReference type="GO" id="GO:0003677">
    <property type="term" value="F:DNA binding"/>
    <property type="evidence" value="ECO:0007669"/>
    <property type="project" value="UniProtKB-KW"/>
</dbReference>
<keyword evidence="6" id="KW-1185">Reference proteome</keyword>
<sequence>MARPPTIFKRSANLLLQYIADHVGVGEALPTEQHMAELGEGSRTAIRSALAHFHECGLISDLKERRLLRKPVRTDYFDLDELRTGADRIREVLMERIYHSDLPPGAEFSETQLARAAGTSTISVREFLIGFSHSGLIEKKPRGGWRLCAFDRSFAMELADVRQMFEFAAIDRFAALPPDSPAFAELQQLIARHERLGSVMPTHHKDFPALDRDFHAFLMGQLDNRFAQGFFDLVSLVFHYHYQWDKSQEMVRNEYAVHEHLDILRALARRDVAGAREAMRVHLSSARSTLLQSIRVREMKAHPG</sequence>
<dbReference type="InterPro" id="IPR011711">
    <property type="entry name" value="GntR_C"/>
</dbReference>
<evidence type="ECO:0000256" key="1">
    <source>
        <dbReference type="ARBA" id="ARBA00023015"/>
    </source>
</evidence>
<evidence type="ECO:0000256" key="3">
    <source>
        <dbReference type="ARBA" id="ARBA00023163"/>
    </source>
</evidence>
<feature type="domain" description="GntR C-terminal" evidence="4">
    <location>
        <begin position="157"/>
        <end position="285"/>
    </location>
</feature>
<dbReference type="PANTHER" id="PTHR43537">
    <property type="entry name" value="TRANSCRIPTIONAL REGULATOR, GNTR FAMILY"/>
    <property type="match status" value="1"/>
</dbReference>
<dbReference type="InterPro" id="IPR008920">
    <property type="entry name" value="TF_FadR/GntR_C"/>
</dbReference>
<dbReference type="Gene3D" id="1.20.120.530">
    <property type="entry name" value="GntR ligand-binding domain-like"/>
    <property type="match status" value="1"/>
</dbReference>
<protein>
    <submittedName>
        <fullName evidence="5">FCD domain-containing protein</fullName>
    </submittedName>
</protein>
<keyword evidence="2" id="KW-0238">DNA-binding</keyword>
<dbReference type="RefSeq" id="WP_160408941.1">
    <property type="nucleotide sequence ID" value="NZ_WSES01000003.1"/>
</dbReference>
<proteinExistence type="predicted"/>